<dbReference type="GO" id="GO:0006887">
    <property type="term" value="P:exocytosis"/>
    <property type="evidence" value="ECO:0007669"/>
    <property type="project" value="TreeGrafter"/>
</dbReference>
<reference evidence="2 3" key="1">
    <citation type="journal article" date="2012" name="Science">
        <title>The Paleozoic origin of enzymatic lignin decomposition reconstructed from 31 fungal genomes.</title>
        <authorList>
            <person name="Floudas D."/>
            <person name="Binder M."/>
            <person name="Riley R."/>
            <person name="Barry K."/>
            <person name="Blanchette R.A."/>
            <person name="Henrissat B."/>
            <person name="Martinez A.T."/>
            <person name="Otillar R."/>
            <person name="Spatafora J.W."/>
            <person name="Yadav J.S."/>
            <person name="Aerts A."/>
            <person name="Benoit I."/>
            <person name="Boyd A."/>
            <person name="Carlson A."/>
            <person name="Copeland A."/>
            <person name="Coutinho P.M."/>
            <person name="de Vries R.P."/>
            <person name="Ferreira P."/>
            <person name="Findley K."/>
            <person name="Foster B."/>
            <person name="Gaskell J."/>
            <person name="Glotzer D."/>
            <person name="Gorecki P."/>
            <person name="Heitman J."/>
            <person name="Hesse C."/>
            <person name="Hori C."/>
            <person name="Igarashi K."/>
            <person name="Jurgens J.A."/>
            <person name="Kallen N."/>
            <person name="Kersten P."/>
            <person name="Kohler A."/>
            <person name="Kuees U."/>
            <person name="Kumar T.K.A."/>
            <person name="Kuo A."/>
            <person name="LaButti K."/>
            <person name="Larrondo L.F."/>
            <person name="Lindquist E."/>
            <person name="Ling A."/>
            <person name="Lombard V."/>
            <person name="Lucas S."/>
            <person name="Lundell T."/>
            <person name="Martin R."/>
            <person name="McLaughlin D.J."/>
            <person name="Morgenstern I."/>
            <person name="Morin E."/>
            <person name="Murat C."/>
            <person name="Nagy L.G."/>
            <person name="Nolan M."/>
            <person name="Ohm R.A."/>
            <person name="Patyshakuliyeva A."/>
            <person name="Rokas A."/>
            <person name="Ruiz-Duenas F.J."/>
            <person name="Sabat G."/>
            <person name="Salamov A."/>
            <person name="Samejima M."/>
            <person name="Schmutz J."/>
            <person name="Slot J.C."/>
            <person name="St John F."/>
            <person name="Stenlid J."/>
            <person name="Sun H."/>
            <person name="Sun S."/>
            <person name="Syed K."/>
            <person name="Tsang A."/>
            <person name="Wiebenga A."/>
            <person name="Young D."/>
            <person name="Pisabarro A."/>
            <person name="Eastwood D.C."/>
            <person name="Martin F."/>
            <person name="Cullen D."/>
            <person name="Grigoriev I.V."/>
            <person name="Hibbett D.S."/>
        </authorList>
    </citation>
    <scope>NUCLEOTIDE SEQUENCE [LARGE SCALE GENOMIC DNA]</scope>
    <source>
        <strain evidence="2 3">MD-104</strain>
    </source>
</reference>
<proteinExistence type="predicted"/>
<dbReference type="AlphaFoldDB" id="A0A2H3J3C6"/>
<dbReference type="SMART" id="SM01313">
    <property type="entry name" value="Sec3-PIP2_bind"/>
    <property type="match status" value="1"/>
</dbReference>
<organism evidence="2 3">
    <name type="scientific">Wolfiporia cocos (strain MD-104)</name>
    <name type="common">Brown rot fungus</name>
    <dbReference type="NCBI Taxonomy" id="742152"/>
    <lineage>
        <taxon>Eukaryota</taxon>
        <taxon>Fungi</taxon>
        <taxon>Dikarya</taxon>
        <taxon>Basidiomycota</taxon>
        <taxon>Agaricomycotina</taxon>
        <taxon>Agaricomycetes</taxon>
        <taxon>Polyporales</taxon>
        <taxon>Phaeolaceae</taxon>
        <taxon>Wolfiporia</taxon>
    </lineage>
</organism>
<evidence type="ECO:0000313" key="2">
    <source>
        <dbReference type="EMBL" id="PCH34283.1"/>
    </source>
</evidence>
<sequence>MVASDTVRQRMESSMFVKLNSSGRACEEHYVAHIKVWEAAQGERRKKSRYIVLSQASDGSGFIHKVKLNCNNTFSIGKTWKLEFLREIEVMNSEVFEITPSATTYRWQADNGRDLAMFLTSMIKLFQFVTGGSAPLKLIGVKLPDDLLPSPEQPVPPYKQILVHRTAISEPTKQLDNAAQVVTPPPSPVIKPGPPVVIWKRPLDVTQIPPIPPTPAALRPD</sequence>
<dbReference type="OrthoDB" id="27109at2759"/>
<keyword evidence="3" id="KW-1185">Reference proteome</keyword>
<name>A0A2H3J3C6_WOLCO</name>
<dbReference type="GO" id="GO:0006893">
    <property type="term" value="P:Golgi to plasma membrane transport"/>
    <property type="evidence" value="ECO:0007669"/>
    <property type="project" value="TreeGrafter"/>
</dbReference>
<dbReference type="GO" id="GO:0005546">
    <property type="term" value="F:phosphatidylinositol-4,5-bisphosphate binding"/>
    <property type="evidence" value="ECO:0007669"/>
    <property type="project" value="TreeGrafter"/>
</dbReference>
<dbReference type="STRING" id="742152.A0A2H3J3C6"/>
<dbReference type="GO" id="GO:0005886">
    <property type="term" value="C:plasma membrane"/>
    <property type="evidence" value="ECO:0007669"/>
    <property type="project" value="TreeGrafter"/>
</dbReference>
<dbReference type="OMA" id="HIKVWEA"/>
<dbReference type="Proteomes" id="UP000218811">
    <property type="component" value="Unassembled WGS sequence"/>
</dbReference>
<gene>
    <name evidence="2" type="ORF">WOLCODRAFT_148347</name>
</gene>
<evidence type="ECO:0000313" key="3">
    <source>
        <dbReference type="Proteomes" id="UP000218811"/>
    </source>
</evidence>
<accession>A0A2H3J3C6</accession>
<dbReference type="Gene3D" id="2.30.29.90">
    <property type="match status" value="1"/>
</dbReference>
<protein>
    <recommendedName>
        <fullName evidence="1">Exocyst complex component Sec3 PIP2-binding N-terminal domain-containing protein</fullName>
    </recommendedName>
</protein>
<evidence type="ECO:0000259" key="1">
    <source>
        <dbReference type="SMART" id="SM01313"/>
    </source>
</evidence>
<dbReference type="GO" id="GO:0000145">
    <property type="term" value="C:exocyst"/>
    <property type="evidence" value="ECO:0007669"/>
    <property type="project" value="TreeGrafter"/>
</dbReference>
<feature type="domain" description="Exocyst complex component Sec3 PIP2-binding N-terminal" evidence="1">
    <location>
        <begin position="44"/>
        <end position="129"/>
    </location>
</feature>
<dbReference type="PANTHER" id="PTHR16092:SF14">
    <property type="entry name" value="EXOCYST COMPLEX COMPONENT 1 ISOFORM X1"/>
    <property type="match status" value="1"/>
</dbReference>
<dbReference type="PANTHER" id="PTHR16092">
    <property type="entry name" value="SEC3/SYNTAXIN-RELATED"/>
    <property type="match status" value="1"/>
</dbReference>
<dbReference type="Pfam" id="PF15277">
    <property type="entry name" value="Sec3-PIP2_bind"/>
    <property type="match status" value="1"/>
</dbReference>
<dbReference type="InterPro" id="IPR028258">
    <property type="entry name" value="Sec3-PIP2_bind"/>
</dbReference>
<dbReference type="EMBL" id="KB467831">
    <property type="protein sequence ID" value="PCH34283.1"/>
    <property type="molecule type" value="Genomic_DNA"/>
</dbReference>